<dbReference type="OrthoDB" id="4802432at2759"/>
<dbReference type="InParanoid" id="A0A074YN02"/>
<dbReference type="RefSeq" id="XP_013347748.1">
    <property type="nucleotide sequence ID" value="XM_013492294.1"/>
</dbReference>
<dbReference type="HOGENOM" id="CLU_547575_0_0_1"/>
<organism evidence="1 2">
    <name type="scientific">Aureobasidium subglaciale (strain EXF-2481)</name>
    <name type="common">Aureobasidium pullulans var. subglaciale</name>
    <dbReference type="NCBI Taxonomy" id="1043005"/>
    <lineage>
        <taxon>Eukaryota</taxon>
        <taxon>Fungi</taxon>
        <taxon>Dikarya</taxon>
        <taxon>Ascomycota</taxon>
        <taxon>Pezizomycotina</taxon>
        <taxon>Dothideomycetes</taxon>
        <taxon>Dothideomycetidae</taxon>
        <taxon>Dothideales</taxon>
        <taxon>Saccotheciaceae</taxon>
        <taxon>Aureobasidium</taxon>
    </lineage>
</organism>
<dbReference type="EMBL" id="KL584751">
    <property type="protein sequence ID" value="KEQ99153.1"/>
    <property type="molecule type" value="Genomic_DNA"/>
</dbReference>
<dbReference type="OMA" id="EDCHAST"/>
<dbReference type="AlphaFoldDB" id="A0A074YN02"/>
<gene>
    <name evidence="1" type="ORF">AUEXF2481DRAFT_402614</name>
</gene>
<evidence type="ECO:0000313" key="1">
    <source>
        <dbReference type="EMBL" id="KEQ99153.1"/>
    </source>
</evidence>
<dbReference type="STRING" id="1043005.A0A074YN02"/>
<sequence length="456" mass="51656">MASSLPLEVIMLTAGHSGGQKEKLTPFTLVNKSWQAAFEKELYSSLVVLSPSRTRSIEVRPGGVHEKLGLPLAKLIEITSGPQHWRQNRRRFVRHILYRVAVPHWLNEAREKLDGYTYDNVLRRENNLAFSVALQAESVITDEDYGEPESTVMTGVDDEIAPYCAAFPPNFSLPRAACITSLAFPDIETSGMVTAGYGESPWEQACPENRISLPAVLTIASVCGAIVKILLHCEDRIPLEERIMRREHRDATIEGLLRLPSSIRDLELCWYSQNEFDIDKPRTMIGPVRTDALCVALHKVSLQLQYMSIGELEVFPELFCPDGPKSSAQGNWPYLEQLQIWGIFDNSPQGAISRYADGVSPDKILVRRYLDDLFTSVGHAAQRMPRIQHLEIEFPSIHDQLRVKYLNGRWKLSIWAADQWEPSPRLLEAWKIPPCGLLPDKGLGWWKFVYSSWPPL</sequence>
<reference evidence="1 2" key="1">
    <citation type="journal article" date="2014" name="BMC Genomics">
        <title>Genome sequencing of four Aureobasidium pullulans varieties: biotechnological potential, stress tolerance, and description of new species.</title>
        <authorList>
            <person name="Gostin Ar C."/>
            <person name="Ohm R.A."/>
            <person name="Kogej T."/>
            <person name="Sonjak S."/>
            <person name="Turk M."/>
            <person name="Zajc J."/>
            <person name="Zalar P."/>
            <person name="Grube M."/>
            <person name="Sun H."/>
            <person name="Han J."/>
            <person name="Sharma A."/>
            <person name="Chiniquy J."/>
            <person name="Ngan C.Y."/>
            <person name="Lipzen A."/>
            <person name="Barry K."/>
            <person name="Grigoriev I.V."/>
            <person name="Gunde-Cimerman N."/>
        </authorList>
    </citation>
    <scope>NUCLEOTIDE SEQUENCE [LARGE SCALE GENOMIC DNA]</scope>
    <source>
        <strain evidence="1 2">EXF-2481</strain>
    </source>
</reference>
<keyword evidence="2" id="KW-1185">Reference proteome</keyword>
<name>A0A074YN02_AURSE</name>
<dbReference type="Proteomes" id="UP000030641">
    <property type="component" value="Unassembled WGS sequence"/>
</dbReference>
<dbReference type="GeneID" id="25366555"/>
<protein>
    <submittedName>
        <fullName evidence="1">Uncharacterized protein</fullName>
    </submittedName>
</protein>
<accession>A0A074YN02</accession>
<evidence type="ECO:0000313" key="2">
    <source>
        <dbReference type="Proteomes" id="UP000030641"/>
    </source>
</evidence>
<proteinExistence type="predicted"/>